<reference evidence="1" key="1">
    <citation type="submission" date="2020-09" db="EMBL/GenBank/DDBJ databases">
        <title>Genome sequence of Vibrio parahaemolyticus isolates.</title>
        <authorList>
            <person name="Hammerl J.A."/>
            <person name="Strauch E."/>
        </authorList>
    </citation>
    <scope>NUCLEOTIDE SEQUENCE</scope>
    <source>
        <strain evidence="1">17-VB00146</strain>
    </source>
</reference>
<comment type="caution">
    <text evidence="1">The sequence shown here is derived from an EMBL/GenBank/DDBJ whole genome shotgun (WGS) entry which is preliminary data.</text>
</comment>
<dbReference type="EMBL" id="JACVHL010000002">
    <property type="protein sequence ID" value="MCC3804025.1"/>
    <property type="molecule type" value="Genomic_DNA"/>
</dbReference>
<sequence length="82" mass="9031">MTTDNNACFGCAASQAIEFALSPECEDKLSFLRCWYEADFDAIRNEWPEAPEGVFVGADPLHVPSQEYLNKHGGDSEGESSK</sequence>
<dbReference type="Proteomes" id="UP000726777">
    <property type="component" value="Unassembled WGS sequence"/>
</dbReference>
<dbReference type="AlphaFoldDB" id="A0A9Q3UBZ3"/>
<gene>
    <name evidence="1" type="ORF">IB292_03130</name>
</gene>
<proteinExistence type="predicted"/>
<evidence type="ECO:0000313" key="1">
    <source>
        <dbReference type="EMBL" id="MCC3804025.1"/>
    </source>
</evidence>
<accession>A0A9Q3UBZ3</accession>
<organism evidence="1 2">
    <name type="scientific">Vibrio parahaemolyticus</name>
    <dbReference type="NCBI Taxonomy" id="670"/>
    <lineage>
        <taxon>Bacteria</taxon>
        <taxon>Pseudomonadati</taxon>
        <taxon>Pseudomonadota</taxon>
        <taxon>Gammaproteobacteria</taxon>
        <taxon>Vibrionales</taxon>
        <taxon>Vibrionaceae</taxon>
        <taxon>Vibrio</taxon>
    </lineage>
</organism>
<protein>
    <submittedName>
        <fullName evidence="1">Uncharacterized protein</fullName>
    </submittedName>
</protein>
<name>A0A9Q3UBZ3_VIBPH</name>
<dbReference type="RefSeq" id="WP_228085698.1">
    <property type="nucleotide sequence ID" value="NZ_JACVHL010000002.1"/>
</dbReference>
<evidence type="ECO:0000313" key="2">
    <source>
        <dbReference type="Proteomes" id="UP000726777"/>
    </source>
</evidence>